<keyword evidence="1" id="KW-1133">Transmembrane helix</keyword>
<dbReference type="PANTHER" id="PTHR34368">
    <property type="entry name" value="OS01G0962200 PROTEIN"/>
    <property type="match status" value="1"/>
</dbReference>
<keyword evidence="1" id="KW-0472">Membrane</keyword>
<dbReference type="PROSITE" id="PS51257">
    <property type="entry name" value="PROKAR_LIPOPROTEIN"/>
    <property type="match status" value="1"/>
</dbReference>
<accession>A0A1G7CSF6</accession>
<dbReference type="STRING" id="187868.SAMN05192589_11726"/>
<feature type="transmembrane region" description="Helical" evidence="1">
    <location>
        <begin position="150"/>
        <end position="169"/>
    </location>
</feature>
<evidence type="ECO:0000256" key="1">
    <source>
        <dbReference type="SAM" id="Phobius"/>
    </source>
</evidence>
<keyword evidence="3" id="KW-1185">Reference proteome</keyword>
<feature type="transmembrane region" description="Helical" evidence="1">
    <location>
        <begin position="175"/>
        <end position="194"/>
    </location>
</feature>
<dbReference type="Proteomes" id="UP000198781">
    <property type="component" value="Unassembled WGS sequence"/>
</dbReference>
<keyword evidence="1" id="KW-0812">Transmembrane</keyword>
<feature type="transmembrane region" description="Helical" evidence="1">
    <location>
        <begin position="20"/>
        <end position="38"/>
    </location>
</feature>
<dbReference type="RefSeq" id="WP_175537817.1">
    <property type="nucleotide sequence ID" value="NZ_FMZC01000017.1"/>
</dbReference>
<gene>
    <name evidence="2" type="ORF">SAMN05192589_11726</name>
</gene>
<evidence type="ECO:0000313" key="3">
    <source>
        <dbReference type="Proteomes" id="UP000198781"/>
    </source>
</evidence>
<feature type="transmembrane region" description="Helical" evidence="1">
    <location>
        <begin position="127"/>
        <end position="143"/>
    </location>
</feature>
<feature type="transmembrane region" description="Helical" evidence="1">
    <location>
        <begin position="86"/>
        <end position="107"/>
    </location>
</feature>
<feature type="transmembrane region" description="Helical" evidence="1">
    <location>
        <begin position="50"/>
        <end position="74"/>
    </location>
</feature>
<evidence type="ECO:0000313" key="2">
    <source>
        <dbReference type="EMBL" id="SDE42173.1"/>
    </source>
</evidence>
<dbReference type="EMBL" id="FMZC01000017">
    <property type="protein sequence ID" value="SDE42173.1"/>
    <property type="molecule type" value="Genomic_DNA"/>
</dbReference>
<organism evidence="2 3">
    <name type="scientific">Paracidovorax valerianellae</name>
    <dbReference type="NCBI Taxonomy" id="187868"/>
    <lineage>
        <taxon>Bacteria</taxon>
        <taxon>Pseudomonadati</taxon>
        <taxon>Pseudomonadota</taxon>
        <taxon>Betaproteobacteria</taxon>
        <taxon>Burkholderiales</taxon>
        <taxon>Comamonadaceae</taxon>
        <taxon>Paracidovorax</taxon>
    </lineage>
</organism>
<dbReference type="AlphaFoldDB" id="A0A1G7CSF6"/>
<sequence>MSSFSRFFTQRPSASEGALYATLAVLAMVACWGPYVAANPHQHAFADQRTVWGMAHAMDVLTNVPFALMGLWGLRRLVAWARSEQGAAAMTATVMAAVFFSGLLLTAGASSLYHWMPHDITLLWDRLGMLVAFTGLLGLAADGRLGARPAWVLAVVLPVAGWLSLRAWGLTGQRLPWGVLQGGGMLLVVALAMAPVRPGRLPVSLAAVIGWYALAKLFELGDHAVFGWTGGWVSGHSLKHVAAALAAWPVIAALNVRRAPASGAYWPMCARRTPWQRRSAAACPARGTIAASADRSAQPGSAARSI</sequence>
<evidence type="ECO:0008006" key="4">
    <source>
        <dbReference type="Google" id="ProtNLM"/>
    </source>
</evidence>
<reference evidence="2 3" key="1">
    <citation type="submission" date="2016-10" db="EMBL/GenBank/DDBJ databases">
        <authorList>
            <person name="de Groot N.N."/>
        </authorList>
    </citation>
    <scope>NUCLEOTIDE SEQUENCE [LARGE SCALE GENOMIC DNA]</scope>
    <source>
        <strain evidence="2 3">DSM 16619</strain>
    </source>
</reference>
<proteinExistence type="predicted"/>
<name>A0A1G7CSF6_9BURK</name>
<protein>
    <recommendedName>
        <fullName evidence="4">Ceramidase</fullName>
    </recommendedName>
</protein>
<dbReference type="PANTHER" id="PTHR34368:SF1">
    <property type="entry name" value="OS01G0962200 PROTEIN"/>
    <property type="match status" value="1"/>
</dbReference>